<dbReference type="EMBL" id="JACHIW010000001">
    <property type="protein sequence ID" value="MBB5156500.1"/>
    <property type="molecule type" value="Genomic_DNA"/>
</dbReference>
<gene>
    <name evidence="1" type="ORF">BJ970_004034</name>
</gene>
<sequence length="35" mass="4122">MRRQFGQQRGDAGVDLIAYRPDLLDVLARLTRWFS</sequence>
<accession>A0A840Q9I6</accession>
<evidence type="ECO:0000313" key="2">
    <source>
        <dbReference type="Proteomes" id="UP000584374"/>
    </source>
</evidence>
<protein>
    <submittedName>
        <fullName evidence="1">Uncharacterized protein</fullName>
    </submittedName>
</protein>
<organism evidence="1 2">
    <name type="scientific">Saccharopolyspora phatthalungensis</name>
    <dbReference type="NCBI Taxonomy" id="664693"/>
    <lineage>
        <taxon>Bacteria</taxon>
        <taxon>Bacillati</taxon>
        <taxon>Actinomycetota</taxon>
        <taxon>Actinomycetes</taxon>
        <taxon>Pseudonocardiales</taxon>
        <taxon>Pseudonocardiaceae</taxon>
        <taxon>Saccharopolyspora</taxon>
    </lineage>
</organism>
<dbReference type="AlphaFoldDB" id="A0A840Q9I6"/>
<keyword evidence="2" id="KW-1185">Reference proteome</keyword>
<dbReference type="Proteomes" id="UP000584374">
    <property type="component" value="Unassembled WGS sequence"/>
</dbReference>
<evidence type="ECO:0000313" key="1">
    <source>
        <dbReference type="EMBL" id="MBB5156500.1"/>
    </source>
</evidence>
<comment type="caution">
    <text evidence="1">The sequence shown here is derived from an EMBL/GenBank/DDBJ whole genome shotgun (WGS) entry which is preliminary data.</text>
</comment>
<reference evidence="1 2" key="1">
    <citation type="submission" date="2020-08" db="EMBL/GenBank/DDBJ databases">
        <title>Sequencing the genomes of 1000 actinobacteria strains.</title>
        <authorList>
            <person name="Klenk H.-P."/>
        </authorList>
    </citation>
    <scope>NUCLEOTIDE SEQUENCE [LARGE SCALE GENOMIC DNA]</scope>
    <source>
        <strain evidence="1 2">DSM 45584</strain>
    </source>
</reference>
<name>A0A840Q9I6_9PSEU</name>
<proteinExistence type="predicted"/>